<proteinExistence type="inferred from homology"/>
<dbReference type="NCBIfam" id="TIGR02562">
    <property type="entry name" value="cas3_yersinia"/>
    <property type="match status" value="1"/>
</dbReference>
<dbReference type="GO" id="GO:0005524">
    <property type="term" value="F:ATP binding"/>
    <property type="evidence" value="ECO:0007669"/>
    <property type="project" value="UniProtKB-KW"/>
</dbReference>
<dbReference type="InterPro" id="IPR013395">
    <property type="entry name" value="CRISPR-assoc_Cas3_yers"/>
</dbReference>
<comment type="similarity">
    <text evidence="1">In the N-terminal section; belongs to the CRISPR-associated nuclease Cas3-HD family.</text>
</comment>
<evidence type="ECO:0000313" key="10">
    <source>
        <dbReference type="EMBL" id="KQB04265.1"/>
    </source>
</evidence>
<dbReference type="SUPFAM" id="SSF52540">
    <property type="entry name" value="P-loop containing nucleoside triphosphate hydrolases"/>
    <property type="match status" value="1"/>
</dbReference>
<keyword evidence="4" id="KW-0547">Nucleotide-binding</keyword>
<keyword evidence="7" id="KW-0067">ATP-binding</keyword>
<comment type="similarity">
    <text evidence="2">In the central section; belongs to the CRISPR-associated helicase Cas3 family.</text>
</comment>
<dbReference type="PATRIC" id="fig|1481663.12.peg.2679"/>
<dbReference type="Pfam" id="PF21384">
    <property type="entry name" value="Cas3_I-F_Cas2"/>
    <property type="match status" value="1"/>
</dbReference>
<dbReference type="InterPro" id="IPR027417">
    <property type="entry name" value="P-loop_NTPase"/>
</dbReference>
<dbReference type="GO" id="GO:0016787">
    <property type="term" value="F:hydrolase activity"/>
    <property type="evidence" value="ECO:0007669"/>
    <property type="project" value="UniProtKB-KW"/>
</dbReference>
<dbReference type="Gene3D" id="1.10.3210.30">
    <property type="match status" value="1"/>
</dbReference>
<protein>
    <recommendedName>
        <fullName evidence="9">HD Cas3-type domain-containing protein</fullName>
    </recommendedName>
</protein>
<dbReference type="GO" id="GO:0051607">
    <property type="term" value="P:defense response to virus"/>
    <property type="evidence" value="ECO:0007669"/>
    <property type="project" value="UniProtKB-KW"/>
</dbReference>
<reference evidence="10 11" key="1">
    <citation type="journal article" date="2015" name="Genome Biol. Evol.">
        <title>The Dynamics of Genetic Interactions between Vibrio metoecus and Vibrio cholerae, Two Close Relatives Co-Occurring in the Environment.</title>
        <authorList>
            <person name="Orata F.D."/>
            <person name="Kirchberger P.C."/>
            <person name="Meheust R."/>
            <person name="Barlow E.J."/>
            <person name="Tarr C.L."/>
            <person name="Boucher Y."/>
        </authorList>
    </citation>
    <scope>NUCLEOTIDE SEQUENCE [LARGE SCALE GENOMIC DNA]</scope>
    <source>
        <strain evidence="10 11">YB5B04</strain>
    </source>
</reference>
<keyword evidence="5" id="KW-0378">Hydrolase</keyword>
<evidence type="ECO:0000256" key="8">
    <source>
        <dbReference type="ARBA" id="ARBA00023118"/>
    </source>
</evidence>
<evidence type="ECO:0000256" key="5">
    <source>
        <dbReference type="ARBA" id="ARBA00022801"/>
    </source>
</evidence>
<dbReference type="AlphaFoldDB" id="A0A0Q0VMU0"/>
<keyword evidence="8" id="KW-0051">Antiviral defense</keyword>
<dbReference type="InterPro" id="IPR054712">
    <property type="entry name" value="Cas3-like_dom"/>
</dbReference>
<dbReference type="OrthoDB" id="220028at2"/>
<sequence>MMVTFVSQCEKNALKKTRRVLDAFANRIGDNTWQTLITEEGLLTVKKMLRQTASRSTAVSCHWIRSRSRSQFLWVVGNKKKFNAEGYVPVNYTEKEMTVFYDSANWKTLDAIASAAAIAGLFHDFGKANVLFQKKLEPNVKTENSEPYRHEWISLRLFQAFVGSHDDVKWLEKLAEQQFENIPDCFKDGVEHGFGAHPILSLPPFAQLVAWIIVSHHKLPLCPAWQDSINAPALKDIDKWLINSFDANWNSYQCNAVEQKHRVQENWSFSEGALPYHSKKWCSHASNVASIALANLLSREYFEQDYINDHVFTSHLARLAMMLADRYYSSQPEVTPEWRSSKYYTHANTYDKSAGKTGLKQQLDEHLIGVAIHSKDIVRALPKLKFSLPKLEDAKSLSELIRKSDKEFEKYGWQNSAQKLASKLGRESTKNGFFAINMASTGKGKTITNAKIMYAIGEQTGNKRFSVALGLRTLTLQTGREFKDRIGLNDEQLAIAVGGSAVKQLFENAQNKENGTNERSCGSESAEENLNEEIYTHYEGNIVHSLSQWTVHDKNIDKLLSAPVLVCTIDHLISATEGTKGGRQTAAMLRLLSSDLVLDEPDDFGLSDLPALCRLVNWAGMLGSRVLLSTATMPPALAFALFESYRAGWQQYAKANLTDWSGNICCAWFDENTVSDAEKSQIADLTSFKSEHSKFVNKRLSFLHSEQSKAKRIGKIVEIERSDGDSSLQAIARTIYNQFSQLHRKHHTSQNGKTVSIGLVRMANINPLINVAQNLIAFDAPVIEQNNDCCIHFCIYHSRYPLAVRSEIENKLDTALKRKHANKIFDSSHPVGKVIKNFPQKHHIFVVLASPLAEVGRDHDYDWAIVEPSSMRSIIQLAGRVLRHREKSVIEPNIVLLNQNYKALNGREICFARPGFEMKSSTESLLLDKTLNLKGLLRKDTYEIINAIPRITLPDKEQYLPNKDGFYIDLNGLEHKALAWQLFSGDRNAKVWWNAEKQQMPYWCAEVQRQQQFRKSHQDEAYYLMFDGEFGKPYWCWLNENVHPVKFGEVTEIGITTVPKVQLGENSYLWFDQSVENIYQKIANDLKMDICEVGKLFGELRITEFENSSNREYCYHNNFGLYQEVKNCD</sequence>
<keyword evidence="6" id="KW-0347">Helicase</keyword>
<dbReference type="RefSeq" id="WP_055063982.1">
    <property type="nucleotide sequence ID" value="NZ_LBGP01000003.1"/>
</dbReference>
<name>A0A0Q0VMU0_VIBMT</name>
<organism evidence="10 11">
    <name type="scientific">Vibrio metoecus</name>
    <dbReference type="NCBI Taxonomy" id="1481663"/>
    <lineage>
        <taxon>Bacteria</taxon>
        <taxon>Pseudomonadati</taxon>
        <taxon>Pseudomonadota</taxon>
        <taxon>Gammaproteobacteria</taxon>
        <taxon>Vibrionales</taxon>
        <taxon>Vibrionaceae</taxon>
        <taxon>Vibrio</taxon>
    </lineage>
</organism>
<evidence type="ECO:0000256" key="1">
    <source>
        <dbReference type="ARBA" id="ARBA00006847"/>
    </source>
</evidence>
<dbReference type="InterPro" id="IPR048823">
    <property type="entry name" value="Cas3_I-F_Cas2"/>
</dbReference>
<comment type="caution">
    <text evidence="10">The sequence shown here is derived from an EMBL/GenBank/DDBJ whole genome shotgun (WGS) entry which is preliminary data.</text>
</comment>
<accession>A0A0Q0VMU0</accession>
<dbReference type="GO" id="GO:0046872">
    <property type="term" value="F:metal ion binding"/>
    <property type="evidence" value="ECO:0007669"/>
    <property type="project" value="UniProtKB-KW"/>
</dbReference>
<dbReference type="InterPro" id="IPR038257">
    <property type="entry name" value="CRISPR-assoc_Cas3_HD_sf"/>
</dbReference>
<evidence type="ECO:0000313" key="11">
    <source>
        <dbReference type="Proteomes" id="UP000050491"/>
    </source>
</evidence>
<evidence type="ECO:0000256" key="2">
    <source>
        <dbReference type="ARBA" id="ARBA00009046"/>
    </source>
</evidence>
<evidence type="ECO:0000256" key="6">
    <source>
        <dbReference type="ARBA" id="ARBA00022806"/>
    </source>
</evidence>
<feature type="domain" description="HD Cas3-type" evidence="9">
    <location>
        <begin position="102"/>
        <end position="327"/>
    </location>
</feature>
<dbReference type="Pfam" id="PF22590">
    <property type="entry name" value="Cas3-like_C_2"/>
    <property type="match status" value="1"/>
</dbReference>
<dbReference type="Proteomes" id="UP000050491">
    <property type="component" value="Unassembled WGS sequence"/>
</dbReference>
<evidence type="ECO:0000256" key="7">
    <source>
        <dbReference type="ARBA" id="ARBA00022840"/>
    </source>
</evidence>
<dbReference type="EMBL" id="LBGP01000003">
    <property type="protein sequence ID" value="KQB04265.1"/>
    <property type="molecule type" value="Genomic_DNA"/>
</dbReference>
<dbReference type="GO" id="GO:0004386">
    <property type="term" value="F:helicase activity"/>
    <property type="evidence" value="ECO:0007669"/>
    <property type="project" value="UniProtKB-KW"/>
</dbReference>
<dbReference type="PROSITE" id="PS51643">
    <property type="entry name" value="HD_CAS3"/>
    <property type="match status" value="1"/>
</dbReference>
<evidence type="ECO:0000256" key="4">
    <source>
        <dbReference type="ARBA" id="ARBA00022741"/>
    </source>
</evidence>
<dbReference type="InterPro" id="IPR006483">
    <property type="entry name" value="CRISPR-assoc_Cas3_HD"/>
</dbReference>
<keyword evidence="3" id="KW-0479">Metal-binding</keyword>
<evidence type="ECO:0000256" key="3">
    <source>
        <dbReference type="ARBA" id="ARBA00022723"/>
    </source>
</evidence>
<gene>
    <name evidence="10" type="ORF">XV92_01185</name>
</gene>
<evidence type="ECO:0000259" key="9">
    <source>
        <dbReference type="PROSITE" id="PS51643"/>
    </source>
</evidence>